<dbReference type="Pfam" id="PF01077">
    <property type="entry name" value="NIR_SIR"/>
    <property type="match status" value="2"/>
</dbReference>
<keyword evidence="5" id="KW-0560">Oxidoreductase</keyword>
<feature type="domain" description="Nitrite/Sulfite reductase ferredoxin-like" evidence="9">
    <location>
        <begin position="50"/>
        <end position="114"/>
    </location>
</feature>
<dbReference type="Proteomes" id="UP000346198">
    <property type="component" value="Unassembled WGS sequence"/>
</dbReference>
<dbReference type="Gene3D" id="3.30.413.10">
    <property type="entry name" value="Sulfite Reductase Hemoprotein, domain 1"/>
    <property type="match status" value="2"/>
</dbReference>
<accession>A0A6C2UHN6</accession>
<evidence type="ECO:0000256" key="7">
    <source>
        <dbReference type="ARBA" id="ARBA00023014"/>
    </source>
</evidence>
<dbReference type="PRINTS" id="PR00397">
    <property type="entry name" value="SIROHAEM"/>
</dbReference>
<name>A0A6C2UHN6_9BACT</name>
<dbReference type="InterPro" id="IPR005117">
    <property type="entry name" value="NiRdtase/SiRdtase_haem-b_fer"/>
</dbReference>
<feature type="domain" description="Nitrite/Sulfite reductase ferredoxin-like" evidence="9">
    <location>
        <begin position="306"/>
        <end position="372"/>
    </location>
</feature>
<dbReference type="EMBL" id="CAAHFH010000001">
    <property type="protein sequence ID" value="VGO19700.1"/>
    <property type="molecule type" value="Genomic_DNA"/>
</dbReference>
<dbReference type="PROSITE" id="PS00365">
    <property type="entry name" value="NIR_SIR"/>
    <property type="match status" value="1"/>
</dbReference>
<dbReference type="GO" id="GO:0051539">
    <property type="term" value="F:4 iron, 4 sulfur cluster binding"/>
    <property type="evidence" value="ECO:0007669"/>
    <property type="project" value="UniProtKB-KW"/>
</dbReference>
<dbReference type="InterPro" id="IPR006067">
    <property type="entry name" value="NO2/SO3_Rdtase_4Fe4S_dom"/>
</dbReference>
<feature type="domain" description="Nitrite/sulphite reductase 4Fe-4S" evidence="8">
    <location>
        <begin position="124"/>
        <end position="271"/>
    </location>
</feature>
<evidence type="ECO:0000259" key="9">
    <source>
        <dbReference type="Pfam" id="PF03460"/>
    </source>
</evidence>
<dbReference type="RefSeq" id="WP_136061099.1">
    <property type="nucleotide sequence ID" value="NZ_CAAHFH010000001.1"/>
</dbReference>
<evidence type="ECO:0000256" key="4">
    <source>
        <dbReference type="ARBA" id="ARBA00022723"/>
    </source>
</evidence>
<evidence type="ECO:0000256" key="5">
    <source>
        <dbReference type="ARBA" id="ARBA00023002"/>
    </source>
</evidence>
<reference evidence="10 11" key="1">
    <citation type="submission" date="2019-04" db="EMBL/GenBank/DDBJ databases">
        <authorList>
            <person name="Van Vliet M D."/>
        </authorList>
    </citation>
    <scope>NUCLEOTIDE SEQUENCE [LARGE SCALE GENOMIC DNA]</scope>
    <source>
        <strain evidence="10 11">F21</strain>
    </source>
</reference>
<dbReference type="AlphaFoldDB" id="A0A6C2UHN6"/>
<feature type="domain" description="Nitrite/sulphite reductase 4Fe-4S" evidence="8">
    <location>
        <begin position="385"/>
        <end position="527"/>
    </location>
</feature>
<evidence type="ECO:0000256" key="6">
    <source>
        <dbReference type="ARBA" id="ARBA00023004"/>
    </source>
</evidence>
<dbReference type="GO" id="GO:0016491">
    <property type="term" value="F:oxidoreductase activity"/>
    <property type="evidence" value="ECO:0007669"/>
    <property type="project" value="UniProtKB-KW"/>
</dbReference>
<organism evidence="10 11">
    <name type="scientific">Pontiella sulfatireligans</name>
    <dbReference type="NCBI Taxonomy" id="2750658"/>
    <lineage>
        <taxon>Bacteria</taxon>
        <taxon>Pseudomonadati</taxon>
        <taxon>Kiritimatiellota</taxon>
        <taxon>Kiritimatiellia</taxon>
        <taxon>Kiritimatiellales</taxon>
        <taxon>Pontiellaceae</taxon>
        <taxon>Pontiella</taxon>
    </lineage>
</organism>
<sequence>MKAQPDLTQVEKDKLEINPDFDFREIAKRPFEDISPNELAMFKWSGVYHQLQPSFFMIRVVTPGGRMTTKQFNRAVDLGEKYAQDEMCITTRQTLQYHWIRKEDIYKIIEGMAEVGITSKNGCGDVPRNIIGDSLAGAGPNQIGDSLKLIRWMADDDEIQNQRNLPRKHKISVASSNDALAQTLMNCQGWVPVERDGVVGWKYHAGGGLGARPYLAKAIFDWVPEDLVMAVTRAAIEAFRRHGDRRHRAHSRLKVVVDQMGAKKFGDVLIDIMKEKNVQGLDSIEFAASAVPNIGRMSINGEAVIPQKTEGKSIVRILIPRSEIKTPESRIISKLADELGGGIIMFTNRQNIELHDVPNENADKLVAALHEAGFKTEGHEHLPDIVACVGTTMCKMAVSDSPDAYHRLYNALATDETYWKAIGTLRINITGCPNNCAHAWVADIGLRGTRTRNPEGGSVEGYSVFVGGKLSEDGKIAEYLCDAATEEIVPAVKKILDAYLANRQSDGELFVDFCARIGISNFQELVASE</sequence>
<dbReference type="PANTHER" id="PTHR32439">
    <property type="entry name" value="FERREDOXIN--NITRITE REDUCTASE, CHLOROPLASTIC"/>
    <property type="match status" value="1"/>
</dbReference>
<dbReference type="InterPro" id="IPR051329">
    <property type="entry name" value="NIR_SIR_4Fe-4S"/>
</dbReference>
<gene>
    <name evidence="10" type="primary">sir</name>
    <name evidence="10" type="ORF">SCARR_01759</name>
</gene>
<keyword evidence="2" id="KW-0004">4Fe-4S</keyword>
<dbReference type="GO" id="GO:0020037">
    <property type="term" value="F:heme binding"/>
    <property type="evidence" value="ECO:0007669"/>
    <property type="project" value="InterPro"/>
</dbReference>
<comment type="similarity">
    <text evidence="1">Belongs to the nitrite and sulfite reductase 4Fe-4S domain family.</text>
</comment>
<dbReference type="GO" id="GO:0046872">
    <property type="term" value="F:metal ion binding"/>
    <property type="evidence" value="ECO:0007669"/>
    <property type="project" value="UniProtKB-KW"/>
</dbReference>
<dbReference type="SUPFAM" id="SSF56014">
    <property type="entry name" value="Nitrite and sulphite reductase 4Fe-4S domain-like"/>
    <property type="match status" value="2"/>
</dbReference>
<dbReference type="InterPro" id="IPR006066">
    <property type="entry name" value="NO2/SO3_Rdtase_FeS/sirohaem_BS"/>
</dbReference>
<evidence type="ECO:0000313" key="11">
    <source>
        <dbReference type="Proteomes" id="UP000346198"/>
    </source>
</evidence>
<keyword evidence="7" id="KW-0411">Iron-sulfur</keyword>
<keyword evidence="11" id="KW-1185">Reference proteome</keyword>
<dbReference type="PANTHER" id="PTHR32439:SF0">
    <property type="entry name" value="FERREDOXIN--NITRITE REDUCTASE, CHLOROPLASTIC"/>
    <property type="match status" value="1"/>
</dbReference>
<evidence type="ECO:0000259" key="8">
    <source>
        <dbReference type="Pfam" id="PF01077"/>
    </source>
</evidence>
<evidence type="ECO:0000256" key="2">
    <source>
        <dbReference type="ARBA" id="ARBA00022485"/>
    </source>
</evidence>
<evidence type="ECO:0000256" key="1">
    <source>
        <dbReference type="ARBA" id="ARBA00010429"/>
    </source>
</evidence>
<dbReference type="Gene3D" id="3.90.480.20">
    <property type="match status" value="1"/>
</dbReference>
<protein>
    <submittedName>
        <fullName evidence="10">Sulfite reductase [ferredoxin]</fullName>
    </submittedName>
</protein>
<keyword evidence="4" id="KW-0479">Metal-binding</keyword>
<keyword evidence="3" id="KW-0349">Heme</keyword>
<dbReference type="InterPro" id="IPR036136">
    <property type="entry name" value="Nit/Sulf_reduc_fer-like_dom_sf"/>
</dbReference>
<proteinExistence type="inferred from homology"/>
<evidence type="ECO:0000313" key="10">
    <source>
        <dbReference type="EMBL" id="VGO19700.1"/>
    </source>
</evidence>
<evidence type="ECO:0000256" key="3">
    <source>
        <dbReference type="ARBA" id="ARBA00022617"/>
    </source>
</evidence>
<dbReference type="SUPFAM" id="SSF55124">
    <property type="entry name" value="Nitrite/Sulfite reductase N-terminal domain-like"/>
    <property type="match status" value="2"/>
</dbReference>
<keyword evidence="6" id="KW-0408">Iron</keyword>
<dbReference type="InterPro" id="IPR045854">
    <property type="entry name" value="NO2/SO3_Rdtase_4Fe4S_sf"/>
</dbReference>
<dbReference type="Pfam" id="PF03460">
    <property type="entry name" value="NIR_SIR_ferr"/>
    <property type="match status" value="2"/>
</dbReference>